<keyword evidence="1" id="KW-0433">Leucine-rich repeat</keyword>
<dbReference type="InterPro" id="IPR002182">
    <property type="entry name" value="NB-ARC"/>
</dbReference>
<dbReference type="InterPro" id="IPR035897">
    <property type="entry name" value="Toll_tir_struct_dom_sf"/>
</dbReference>
<feature type="domain" description="TIR" evidence="4">
    <location>
        <begin position="1"/>
        <end position="93"/>
    </location>
</feature>
<dbReference type="PANTHER" id="PTHR11017">
    <property type="entry name" value="LEUCINE-RICH REPEAT-CONTAINING PROTEIN"/>
    <property type="match status" value="1"/>
</dbReference>
<dbReference type="SUPFAM" id="SSF46785">
    <property type="entry name" value="Winged helix' DNA-binding domain"/>
    <property type="match status" value="1"/>
</dbReference>
<proteinExistence type="predicted"/>
<sequence length="445" mass="50999">ILGNSLETIPQFPNKRRHKVFPIFYHVDPSDLRKQTGSVKQAFAIHENKYNKDKTQRWRHALFEAADINGWHLKDRYESEFIGVIVKKISTKLCEIRSSIPNNLIGIHSRLDKLYDKIDFGEDRDVRIIGICGMGGIGKTTLASVVYTQMSGDFEGKCFLDSVREGLMKSRLISLQAQLLSKIFPGENFQFSSVYDGIEIISRRLRHKKVLVVIDDVDNMQHFECLAAKRDWFGLGSRIIITTRDEHLLQAYGVDDMYKPTTLNASEALQLLSLKAFKSDTPKDDFMSLSKSFVQYAGGLPLALEVLGSFLCDRGAVEWRSAIDRLKSEHEEEIHNRLKISFDGLKETEKNIFLDIAHFFKGWDRDFVTNILDGCGYHPDIGLNALIKRTLIRVENNKIWMHDLLQEMGRNIVRQKSLNEPGERCRLSEESDVYHVLTQNSVSIS</sequence>
<dbReference type="Pfam" id="PF00931">
    <property type="entry name" value="NB-ARC"/>
    <property type="match status" value="1"/>
</dbReference>
<dbReference type="InterPro" id="IPR058192">
    <property type="entry name" value="WHD_ROQ1-like"/>
</dbReference>
<dbReference type="GeneID" id="108663962"/>
<dbReference type="InterPro" id="IPR027417">
    <property type="entry name" value="P-loop_NTPase"/>
</dbReference>
<evidence type="ECO:0000259" key="4">
    <source>
        <dbReference type="PROSITE" id="PS50104"/>
    </source>
</evidence>
<dbReference type="Proteomes" id="UP000694886">
    <property type="component" value="Unplaced"/>
</dbReference>
<dbReference type="GO" id="GO:0006952">
    <property type="term" value="P:defense response"/>
    <property type="evidence" value="ECO:0007669"/>
    <property type="project" value="UniProtKB-KW"/>
</dbReference>
<dbReference type="SUPFAM" id="SSF52540">
    <property type="entry name" value="P-loop containing nucleoside triphosphate hydrolases"/>
    <property type="match status" value="1"/>
</dbReference>
<dbReference type="PRINTS" id="PR00364">
    <property type="entry name" value="DISEASERSIST"/>
</dbReference>
<dbReference type="SUPFAM" id="SSF52200">
    <property type="entry name" value="Toll/Interleukin receptor TIR domain"/>
    <property type="match status" value="1"/>
</dbReference>
<dbReference type="Pfam" id="PF23282">
    <property type="entry name" value="WHD_ROQ1"/>
    <property type="match status" value="1"/>
</dbReference>
<keyword evidence="2" id="KW-0677">Repeat</keyword>
<accession>A0AB32X1D2</accession>
<dbReference type="GO" id="GO:0043531">
    <property type="term" value="F:ADP binding"/>
    <property type="evidence" value="ECO:0007669"/>
    <property type="project" value="InterPro"/>
</dbReference>
<dbReference type="InterPro" id="IPR036390">
    <property type="entry name" value="WH_DNA-bd_sf"/>
</dbReference>
<evidence type="ECO:0000313" key="6">
    <source>
        <dbReference type="RefSeq" id="XP_017985370.1"/>
    </source>
</evidence>
<dbReference type="InterPro" id="IPR044974">
    <property type="entry name" value="Disease_R_plants"/>
</dbReference>
<dbReference type="PANTHER" id="PTHR11017:SF559">
    <property type="entry name" value="DISEASE RESISTANCE PROTEIN CHL1"/>
    <property type="match status" value="1"/>
</dbReference>
<dbReference type="RefSeq" id="XP_017985370.1">
    <property type="nucleotide sequence ID" value="XM_018129881.1"/>
</dbReference>
<evidence type="ECO:0000313" key="5">
    <source>
        <dbReference type="Proteomes" id="UP000694886"/>
    </source>
</evidence>
<dbReference type="Gene3D" id="1.10.8.430">
    <property type="entry name" value="Helical domain of apoptotic protease-activating factors"/>
    <property type="match status" value="1"/>
</dbReference>
<name>A0AB32X1D2_THECC</name>
<dbReference type="Pfam" id="PF01582">
    <property type="entry name" value="TIR"/>
    <property type="match status" value="1"/>
</dbReference>
<dbReference type="GO" id="GO:0007165">
    <property type="term" value="P:signal transduction"/>
    <property type="evidence" value="ECO:0007669"/>
    <property type="project" value="InterPro"/>
</dbReference>
<protein>
    <submittedName>
        <fullName evidence="6">TMV resistance protein N-like</fullName>
    </submittedName>
</protein>
<organism evidence="5 6">
    <name type="scientific">Theobroma cacao</name>
    <name type="common">Cacao</name>
    <name type="synonym">Cocoa</name>
    <dbReference type="NCBI Taxonomy" id="3641"/>
    <lineage>
        <taxon>Eukaryota</taxon>
        <taxon>Viridiplantae</taxon>
        <taxon>Streptophyta</taxon>
        <taxon>Embryophyta</taxon>
        <taxon>Tracheophyta</taxon>
        <taxon>Spermatophyta</taxon>
        <taxon>Magnoliopsida</taxon>
        <taxon>eudicotyledons</taxon>
        <taxon>Gunneridae</taxon>
        <taxon>Pentapetalae</taxon>
        <taxon>rosids</taxon>
        <taxon>malvids</taxon>
        <taxon>Malvales</taxon>
        <taxon>Malvaceae</taxon>
        <taxon>Byttnerioideae</taxon>
        <taxon>Theobroma</taxon>
    </lineage>
</organism>
<reference evidence="6" key="1">
    <citation type="submission" date="2025-08" db="UniProtKB">
        <authorList>
            <consortium name="RefSeq"/>
        </authorList>
    </citation>
    <scope>IDENTIFICATION</scope>
</reference>
<dbReference type="KEGG" id="tcc:108663962"/>
<evidence type="ECO:0000256" key="1">
    <source>
        <dbReference type="ARBA" id="ARBA00022614"/>
    </source>
</evidence>
<dbReference type="Gene3D" id="3.40.50.10140">
    <property type="entry name" value="Toll/interleukin-1 receptor homology (TIR) domain"/>
    <property type="match status" value="1"/>
</dbReference>
<dbReference type="AlphaFoldDB" id="A0AB32X1D2"/>
<evidence type="ECO:0000256" key="3">
    <source>
        <dbReference type="ARBA" id="ARBA00022821"/>
    </source>
</evidence>
<dbReference type="Gene3D" id="3.40.50.300">
    <property type="entry name" value="P-loop containing nucleotide triphosphate hydrolases"/>
    <property type="match status" value="1"/>
</dbReference>
<dbReference type="InterPro" id="IPR000157">
    <property type="entry name" value="TIR_dom"/>
</dbReference>
<feature type="non-terminal residue" evidence="6">
    <location>
        <position position="1"/>
    </location>
</feature>
<evidence type="ECO:0000256" key="2">
    <source>
        <dbReference type="ARBA" id="ARBA00022737"/>
    </source>
</evidence>
<dbReference type="InterPro" id="IPR042197">
    <property type="entry name" value="Apaf_helical"/>
</dbReference>
<gene>
    <name evidence="6" type="primary">LOC108663962</name>
</gene>
<dbReference type="PROSITE" id="PS50104">
    <property type="entry name" value="TIR"/>
    <property type="match status" value="1"/>
</dbReference>
<keyword evidence="3" id="KW-0611">Plant defense</keyword>